<dbReference type="InterPro" id="IPR041408">
    <property type="entry name" value="Hcp_Tssd"/>
</dbReference>
<gene>
    <name evidence="2" type="ORF">F2Y81_28030</name>
    <name evidence="1" type="ORF">F2Y81_29510</name>
</gene>
<protein>
    <submittedName>
        <fullName evidence="2">Type VI secretion system needle protein Hcp</fullName>
    </submittedName>
</protein>
<reference evidence="2 3" key="1">
    <citation type="journal article" date="2019" name="Nat. Med.">
        <title>A library of human gut bacterial isolates paired with longitudinal multiomics data enables mechanistic microbiome research.</title>
        <authorList>
            <person name="Poyet M."/>
            <person name="Groussin M."/>
            <person name="Gibbons S.M."/>
            <person name="Avila-Pacheco J."/>
            <person name="Jiang X."/>
            <person name="Kearney S.M."/>
            <person name="Perrotta A.R."/>
            <person name="Berdy B."/>
            <person name="Zhao S."/>
            <person name="Lieberman T.D."/>
            <person name="Swanson P.K."/>
            <person name="Smith M."/>
            <person name="Roesemann S."/>
            <person name="Alexander J.E."/>
            <person name="Rich S.A."/>
            <person name="Livny J."/>
            <person name="Vlamakis H."/>
            <person name="Clish C."/>
            <person name="Bullock K."/>
            <person name="Deik A."/>
            <person name="Scott J."/>
            <person name="Pierce K.A."/>
            <person name="Xavier R.J."/>
            <person name="Alm E.J."/>
        </authorList>
    </citation>
    <scope>NUCLEOTIDE SEQUENCE [LARGE SCALE GENOMIC DNA]</scope>
    <source>
        <strain evidence="2 3">BIOML-A6</strain>
    </source>
</reference>
<dbReference type="EMBL" id="VVYV01000136">
    <property type="protein sequence ID" value="KAA5410394.1"/>
    <property type="molecule type" value="Genomic_DNA"/>
</dbReference>
<proteinExistence type="predicted"/>
<sequence>NSQFKQVEGKIVYKKIEEDAKMKEIEFKNAYIVYYKETLDVNNDVPMTIALTFSAELINVGNAALDNRWPKN</sequence>
<comment type="caution">
    <text evidence="2">The sequence shown here is derived from an EMBL/GenBank/DDBJ whole genome shotgun (WGS) entry which is preliminary data.</text>
</comment>
<dbReference type="Proteomes" id="UP000448877">
    <property type="component" value="Unassembled WGS sequence"/>
</dbReference>
<dbReference type="Pfam" id="PF17642">
    <property type="entry name" value="TssD"/>
    <property type="match status" value="1"/>
</dbReference>
<feature type="non-terminal residue" evidence="2">
    <location>
        <position position="1"/>
    </location>
</feature>
<dbReference type="GO" id="GO:0033104">
    <property type="term" value="C:type VI protein secretion system complex"/>
    <property type="evidence" value="ECO:0007669"/>
    <property type="project" value="InterPro"/>
</dbReference>
<evidence type="ECO:0000313" key="2">
    <source>
        <dbReference type="EMBL" id="KAA5411809.1"/>
    </source>
</evidence>
<evidence type="ECO:0000313" key="3">
    <source>
        <dbReference type="Proteomes" id="UP000448877"/>
    </source>
</evidence>
<name>A0A642PPG6_9BACE</name>
<dbReference type="EMBL" id="VVYV01000095">
    <property type="protein sequence ID" value="KAA5411809.1"/>
    <property type="molecule type" value="Genomic_DNA"/>
</dbReference>
<organism evidence="2 3">
    <name type="scientific">Bacteroides cellulosilyticus</name>
    <dbReference type="NCBI Taxonomy" id="246787"/>
    <lineage>
        <taxon>Bacteria</taxon>
        <taxon>Pseudomonadati</taxon>
        <taxon>Bacteroidota</taxon>
        <taxon>Bacteroidia</taxon>
        <taxon>Bacteroidales</taxon>
        <taxon>Bacteroidaceae</taxon>
        <taxon>Bacteroides</taxon>
    </lineage>
</organism>
<accession>A0A642PPG6</accession>
<dbReference type="AlphaFoldDB" id="A0A642PPG6"/>
<dbReference type="RefSeq" id="WP_317133414.1">
    <property type="nucleotide sequence ID" value="NZ_VVYV01000095.1"/>
</dbReference>
<evidence type="ECO:0000313" key="1">
    <source>
        <dbReference type="EMBL" id="KAA5410394.1"/>
    </source>
</evidence>